<dbReference type="Gene3D" id="1.50.10.20">
    <property type="match status" value="1"/>
</dbReference>
<protein>
    <recommendedName>
        <fullName evidence="4">Squalene cyclase C-terminal domain-containing protein</fullName>
    </recommendedName>
</protein>
<evidence type="ECO:0000313" key="3">
    <source>
        <dbReference type="Proteomes" id="UP001202961"/>
    </source>
</evidence>
<dbReference type="InterPro" id="IPR016024">
    <property type="entry name" value="ARM-type_fold"/>
</dbReference>
<name>A0ABT0U3N5_9BACT</name>
<dbReference type="SUPFAM" id="SSF48371">
    <property type="entry name" value="ARM repeat"/>
    <property type="match status" value="1"/>
</dbReference>
<dbReference type="RefSeq" id="WP_250929156.1">
    <property type="nucleotide sequence ID" value="NZ_JAMQBK010000032.1"/>
</dbReference>
<dbReference type="InterPro" id="IPR011989">
    <property type="entry name" value="ARM-like"/>
</dbReference>
<dbReference type="Gene3D" id="1.25.10.10">
    <property type="entry name" value="Leucine-rich Repeat Variant"/>
    <property type="match status" value="1"/>
</dbReference>
<accession>A0ABT0U3N5</accession>
<keyword evidence="3" id="KW-1185">Reference proteome</keyword>
<evidence type="ECO:0000256" key="1">
    <source>
        <dbReference type="SAM" id="SignalP"/>
    </source>
</evidence>
<dbReference type="SUPFAM" id="SSF48239">
    <property type="entry name" value="Terpenoid cyclases/Protein prenyltransferases"/>
    <property type="match status" value="1"/>
</dbReference>
<dbReference type="InterPro" id="IPR008930">
    <property type="entry name" value="Terpenoid_cyclase/PrenylTrfase"/>
</dbReference>
<keyword evidence="1" id="KW-0732">Signal</keyword>
<evidence type="ECO:0008006" key="4">
    <source>
        <dbReference type="Google" id="ProtNLM"/>
    </source>
</evidence>
<dbReference type="EMBL" id="JAMQBK010000032">
    <property type="protein sequence ID" value="MCM2371518.1"/>
    <property type="molecule type" value="Genomic_DNA"/>
</dbReference>
<comment type="caution">
    <text evidence="2">The sequence shown here is derived from an EMBL/GenBank/DDBJ whole genome shotgun (WGS) entry which is preliminary data.</text>
</comment>
<gene>
    <name evidence="2" type="ORF">NB063_12975</name>
</gene>
<feature type="chain" id="PRO_5046584797" description="Squalene cyclase C-terminal domain-containing protein" evidence="1">
    <location>
        <begin position="19"/>
        <end position="551"/>
    </location>
</feature>
<organism evidence="2 3">
    <name type="scientific">Aporhodopirellula aestuarii</name>
    <dbReference type="NCBI Taxonomy" id="2950107"/>
    <lineage>
        <taxon>Bacteria</taxon>
        <taxon>Pseudomonadati</taxon>
        <taxon>Planctomycetota</taxon>
        <taxon>Planctomycetia</taxon>
        <taxon>Pirellulales</taxon>
        <taxon>Pirellulaceae</taxon>
        <taxon>Aporhodopirellula</taxon>
    </lineage>
</organism>
<feature type="signal peptide" evidence="1">
    <location>
        <begin position="1"/>
        <end position="18"/>
    </location>
</feature>
<reference evidence="2 3" key="1">
    <citation type="journal article" date="2022" name="Syst. Appl. Microbiol.">
        <title>Rhodopirellula aestuarii sp. nov., a novel member of the genus Rhodopirellula isolated from brackish sediments collected in the Tagus River estuary, Portugal.</title>
        <authorList>
            <person name="Vitorino I.R."/>
            <person name="Klimek D."/>
            <person name="Calusinska M."/>
            <person name="Lobo-da-Cunha A."/>
            <person name="Vasconcelos V."/>
            <person name="Lage O.M."/>
        </authorList>
    </citation>
    <scope>NUCLEOTIDE SEQUENCE [LARGE SCALE GENOMIC DNA]</scope>
    <source>
        <strain evidence="2 3">ICT_H3.1</strain>
    </source>
</reference>
<dbReference type="Proteomes" id="UP001202961">
    <property type="component" value="Unassembled WGS sequence"/>
</dbReference>
<sequence length="551" mass="60956">MGHISIAALLLTSFIANSAYGYTSNDPVVKSMIDQGIKRLEKDLKTATHYPVGVFHSGGTGEHSLAGYAMMKLTHDPANPVVQRGIQSSLLFVRSMSGRDPGGANSKTVYSAAVATLLLAEVDKMKYRKELNSLESYFRRVQFRNGGYGYAGTQKGDVSQTQYAILALWTLDNAGIVIDYDGIAKTMQWLLRVQDISGAWPYQGIDPPGDARIRQTIEVGLSMAYAGGSALLIAADILQLWDAESEASLLKGMPRSVRLYEEGMENLAVRRPKFPVDKVRASIKDCDAYIAKHGDGHVAWPYYCIYTTERYESFREIAFNLPKNAPAKWYDEGVDFLKGKQANGGGWTGTSQFVTASTASSFAVLFLSRSTQHAIEQAAEGYLTGGQGLPGDTTKIRVEGSQIKGEPVAEAVTDLLDMLEGDDANSLEDKSLPENMKLATDPKARRAQLDRLERLVRGSSSWQARRVAARLLGQSDEIRVVPSLIFALDDQDTTVRTFARDGLRFISRKFEGFGMKIEPGEKQDYGEVRRAQRLWREWYLTMDPGYIFLAE</sequence>
<proteinExistence type="predicted"/>
<dbReference type="CDD" id="cd00688">
    <property type="entry name" value="ISOPREN_C2_like"/>
    <property type="match status" value="1"/>
</dbReference>
<evidence type="ECO:0000313" key="2">
    <source>
        <dbReference type="EMBL" id="MCM2371518.1"/>
    </source>
</evidence>